<dbReference type="Gene3D" id="3.40.1660.10">
    <property type="entry name" value="EreA-like (biosynthetic domain)"/>
    <property type="match status" value="1"/>
</dbReference>
<proteinExistence type="predicted"/>
<dbReference type="RefSeq" id="WP_014160819.1">
    <property type="nucleotide sequence ID" value="NC_016147.2"/>
</dbReference>
<dbReference type="Gene3D" id="1.20.1440.30">
    <property type="entry name" value="Biosynthetic Protein domain"/>
    <property type="match status" value="1"/>
</dbReference>
<dbReference type="OrthoDB" id="9810066at2"/>
<dbReference type="CDD" id="cd14728">
    <property type="entry name" value="Ere-like"/>
    <property type="match status" value="1"/>
</dbReference>
<dbReference type="eggNOG" id="COG2312">
    <property type="taxonomic scope" value="Bacteria"/>
</dbReference>
<dbReference type="AlphaFoldDB" id="G7UNL9"/>
<dbReference type="PANTHER" id="PTHR31299:SF0">
    <property type="entry name" value="ESTERASE, PUTATIVE (AFU_ORTHOLOGUE AFUA_1G05850)-RELATED"/>
    <property type="match status" value="1"/>
</dbReference>
<dbReference type="InterPro" id="IPR052036">
    <property type="entry name" value="Hydrolase/PRTase-associated"/>
</dbReference>
<dbReference type="SUPFAM" id="SSF159501">
    <property type="entry name" value="EreA/ChaN-like"/>
    <property type="match status" value="1"/>
</dbReference>
<dbReference type="KEGG" id="psd:DSC_09985"/>
<dbReference type="EMBL" id="CP003093">
    <property type="protein sequence ID" value="AER56643.1"/>
    <property type="molecule type" value="Genomic_DNA"/>
</dbReference>
<dbReference type="PIRSF" id="PIRSF036794">
    <property type="entry name" value="UCP_erythr_ester"/>
    <property type="match status" value="1"/>
</dbReference>
<dbReference type="Proteomes" id="UP000005870">
    <property type="component" value="Chromosome"/>
</dbReference>
<gene>
    <name evidence="1" type="ordered locus">DSC_09985</name>
</gene>
<dbReference type="STRING" id="1045855.DSC_09985"/>
<dbReference type="PANTHER" id="PTHR31299">
    <property type="entry name" value="ESTERASE, PUTATIVE (AFU_ORTHOLOGUE AFUA_1G05850)-RELATED"/>
    <property type="match status" value="1"/>
</dbReference>
<name>G7UNL9_PSEUP</name>
<evidence type="ECO:0000313" key="1">
    <source>
        <dbReference type="EMBL" id="AER56643.1"/>
    </source>
</evidence>
<keyword evidence="2" id="KW-1185">Reference proteome</keyword>
<accession>G7UNL9</accession>
<protein>
    <submittedName>
        <fullName evidence="1">Erythromycin esterase</fullName>
    </submittedName>
</protein>
<dbReference type="GO" id="GO:0046677">
    <property type="term" value="P:response to antibiotic"/>
    <property type="evidence" value="ECO:0007669"/>
    <property type="project" value="InterPro"/>
</dbReference>
<sequence>MTAPMTPFLATRALAQRLQERATDYDALLEMAADRRFVLLGEATHGTQEFYRMRAEITRRLIAEHGFDAVAVEADWPDAWRVNRYVQGDGDDDAASALDDFERFPQWMWRNREVLNFISWLRTCNAELGPQARVGFYGLDLYSLYRSADAVIHYLQQVDPEQAEIARGRYAALDHVREPQVYGYQAAFGQRPAAREATVAQLLQLREDAQAYLERNGLAAIDAHFFAERNAAVVVNAETYYRAMFGRRINTWNLRDAHMRDTLLALADYRIRRGGTGKVVVWAHNSHLGDARATEAHLRGEWNLGQLMRQEVGDKALLVGFTTYTGHVSAASQWDGEVEHKWVRPALHDSYEYLFHSTGIDRFFLKLNDPAAEPLRETMLERAIGVIYVPQTERASHYFVTSLAQQFDAVFHLDETAALEPLDAPRHWHWPEAVEAAA</sequence>
<dbReference type="InterPro" id="IPR007815">
    <property type="entry name" value="Emycin_Estase"/>
</dbReference>
<dbReference type="Gene3D" id="3.30.1870.10">
    <property type="entry name" value="EreA-like, domain 2"/>
    <property type="match status" value="1"/>
</dbReference>
<dbReference type="HOGENOM" id="CLU_026490_1_0_6"/>
<evidence type="ECO:0000313" key="2">
    <source>
        <dbReference type="Proteomes" id="UP000005870"/>
    </source>
</evidence>
<dbReference type="Pfam" id="PF05139">
    <property type="entry name" value="Erythro_esteras"/>
    <property type="match status" value="1"/>
</dbReference>
<organism evidence="1 2">
    <name type="scientific">Pseudoxanthomonas spadix (strain BD-a59)</name>
    <dbReference type="NCBI Taxonomy" id="1045855"/>
    <lineage>
        <taxon>Bacteria</taxon>
        <taxon>Pseudomonadati</taxon>
        <taxon>Pseudomonadota</taxon>
        <taxon>Gammaproteobacteria</taxon>
        <taxon>Lysobacterales</taxon>
        <taxon>Lysobacteraceae</taxon>
        <taxon>Pseudoxanthomonas</taxon>
    </lineage>
</organism>
<dbReference type="InterPro" id="IPR014622">
    <property type="entry name" value="UCP036794_erythomycin"/>
</dbReference>
<reference evidence="1 2" key="1">
    <citation type="journal article" date="2012" name="J. Bacteriol.">
        <title>Complete Genome Sequence of the BTEX-Degrading Bacterium Pseudoxanthomonas spadix BD-a59.</title>
        <authorList>
            <person name="Lee S.H."/>
            <person name="Jin H.M."/>
            <person name="Lee H.J."/>
            <person name="Kim J.M."/>
            <person name="Jeon C.O."/>
        </authorList>
    </citation>
    <scope>NUCLEOTIDE SEQUENCE [LARGE SCALE GENOMIC DNA]</scope>
    <source>
        <strain evidence="1 2">BD-a59</strain>
    </source>
</reference>